<feature type="transmembrane region" description="Helical" evidence="7">
    <location>
        <begin position="312"/>
        <end position="334"/>
    </location>
</feature>
<dbReference type="EMBL" id="CAJNOC010001032">
    <property type="protein sequence ID" value="CAF0828496.1"/>
    <property type="molecule type" value="Genomic_DNA"/>
</dbReference>
<dbReference type="Pfam" id="PF04515">
    <property type="entry name" value="Choline_transpo"/>
    <property type="match status" value="1"/>
</dbReference>
<evidence type="ECO:0000256" key="7">
    <source>
        <dbReference type="RuleBase" id="RU368066"/>
    </source>
</evidence>
<evidence type="ECO:0000313" key="8">
    <source>
        <dbReference type="EMBL" id="CAF0828496.1"/>
    </source>
</evidence>
<keyword evidence="3 7" id="KW-0812">Transmembrane</keyword>
<protein>
    <recommendedName>
        <fullName evidence="7">Choline transporter-like protein</fullName>
    </recommendedName>
</protein>
<feature type="transmembrane region" description="Helical" evidence="7">
    <location>
        <begin position="533"/>
        <end position="557"/>
    </location>
</feature>
<dbReference type="InterPro" id="IPR007603">
    <property type="entry name" value="Choline_transptr-like"/>
</dbReference>
<feature type="transmembrane region" description="Helical" evidence="7">
    <location>
        <begin position="35"/>
        <end position="57"/>
    </location>
</feature>
<comment type="similarity">
    <text evidence="2 7">Belongs to the CTL (choline transporter-like) family.</text>
</comment>
<comment type="caution">
    <text evidence="8">The sequence shown here is derived from an EMBL/GenBank/DDBJ whole genome shotgun (WGS) entry which is preliminary data.</text>
</comment>
<dbReference type="PANTHER" id="PTHR12385">
    <property type="entry name" value="CHOLINE TRANSPORTER-LIKE (SLC FAMILY 44)"/>
    <property type="match status" value="1"/>
</dbReference>
<feature type="transmembrane region" description="Helical" evidence="7">
    <location>
        <begin position="668"/>
        <end position="687"/>
    </location>
</feature>
<reference evidence="8" key="1">
    <citation type="submission" date="2021-02" db="EMBL/GenBank/DDBJ databases">
        <authorList>
            <person name="Nowell W R."/>
        </authorList>
    </citation>
    <scope>NUCLEOTIDE SEQUENCE</scope>
    <source>
        <strain evidence="8">Ploen Becks lab</strain>
    </source>
</reference>
<evidence type="ECO:0000256" key="3">
    <source>
        <dbReference type="ARBA" id="ARBA00022692"/>
    </source>
</evidence>
<dbReference type="Proteomes" id="UP000663879">
    <property type="component" value="Unassembled WGS sequence"/>
</dbReference>
<evidence type="ECO:0000256" key="1">
    <source>
        <dbReference type="ARBA" id="ARBA00004141"/>
    </source>
</evidence>
<name>A0A813UUG5_9BILA</name>
<organism evidence="8 9">
    <name type="scientific">Brachionus calyciflorus</name>
    <dbReference type="NCBI Taxonomy" id="104777"/>
    <lineage>
        <taxon>Eukaryota</taxon>
        <taxon>Metazoa</taxon>
        <taxon>Spiralia</taxon>
        <taxon>Gnathifera</taxon>
        <taxon>Rotifera</taxon>
        <taxon>Eurotatoria</taxon>
        <taxon>Monogononta</taxon>
        <taxon>Pseudotrocha</taxon>
        <taxon>Ploima</taxon>
        <taxon>Brachionidae</taxon>
        <taxon>Brachionus</taxon>
    </lineage>
</organism>
<comment type="function">
    <text evidence="7">Choline transporter.</text>
</comment>
<keyword evidence="6" id="KW-0325">Glycoprotein</keyword>
<evidence type="ECO:0000256" key="4">
    <source>
        <dbReference type="ARBA" id="ARBA00022989"/>
    </source>
</evidence>
<evidence type="ECO:0000256" key="2">
    <source>
        <dbReference type="ARBA" id="ARBA00007168"/>
    </source>
</evidence>
<dbReference type="GO" id="GO:0022857">
    <property type="term" value="F:transmembrane transporter activity"/>
    <property type="evidence" value="ECO:0007669"/>
    <property type="project" value="UniProtKB-UniRule"/>
</dbReference>
<keyword evidence="5 7" id="KW-0472">Membrane</keyword>
<keyword evidence="4 7" id="KW-1133">Transmembrane helix</keyword>
<evidence type="ECO:0000313" key="9">
    <source>
        <dbReference type="Proteomes" id="UP000663879"/>
    </source>
</evidence>
<evidence type="ECO:0000256" key="6">
    <source>
        <dbReference type="ARBA" id="ARBA00023180"/>
    </source>
</evidence>
<feature type="transmembrane region" description="Helical" evidence="7">
    <location>
        <begin position="479"/>
        <end position="509"/>
    </location>
</feature>
<proteinExistence type="inferred from homology"/>
<dbReference type="GO" id="GO:0005886">
    <property type="term" value="C:plasma membrane"/>
    <property type="evidence" value="ECO:0007669"/>
    <property type="project" value="UniProtKB-SubCell"/>
</dbReference>
<dbReference type="AlphaFoldDB" id="A0A813UUG5"/>
<dbReference type="OrthoDB" id="420519at2759"/>
<dbReference type="PANTHER" id="PTHR12385:SF14">
    <property type="entry name" value="CHOLINE TRANSPORTER-LIKE 2"/>
    <property type="match status" value="1"/>
</dbReference>
<feature type="transmembrane region" description="Helical" evidence="7">
    <location>
        <begin position="231"/>
        <end position="252"/>
    </location>
</feature>
<evidence type="ECO:0000256" key="5">
    <source>
        <dbReference type="ARBA" id="ARBA00023136"/>
    </source>
</evidence>
<feature type="transmembrane region" description="Helical" evidence="7">
    <location>
        <begin position="259"/>
        <end position="278"/>
    </location>
</feature>
<comment type="subcellular location">
    <subcellularLocation>
        <location evidence="7">Cell membrane</location>
        <topology evidence="7">Multi-pass membrane protein</topology>
    </subcellularLocation>
    <subcellularLocation>
        <location evidence="1">Membrane</location>
        <topology evidence="1">Multi-pass membrane protein</topology>
    </subcellularLocation>
</comment>
<keyword evidence="9" id="KW-1185">Reference proteome</keyword>
<sequence length="739" mass="84472">MPSKRREEHIQMKERKQKEVNLPDYKPPKHTCTDILCAIIFAVFLIALILLSILAYINGDPSSLVLPHDSQGRICGKTKGLEDKKFLLFFDLTKCLSFISAINGCPTPQVCVTECPNTYAYDKIPSDRDKIKQFCDPNNSTICPKYLLKSLPLYGRCVPEIVVNITDNLQEAIQVFDPSTNKTIPIQAFDENGLISDLSIGTLKKAAEYLKNLLNLKETYQLVFEDFSKTYGLILIGIFLAAILALIWVFLLRFIIKPVVYFSILGVLSISAFVTFFSTREFLTLNKNQTDFFKLEYNKLYDVTYVKNLKEFWLVLAIIFGVIFLILFLIIVFLRKRIKLAIEMIREVSKAVIDIPTLLIWPILPLILQVGVIVYCVSISLYLASSGIQLFKIVDTGDSFINSTYRQVTELNIGDYCTPDNFQELKKKLNNPLYDSYECYFYKFGFNTTLPVGIESENVRKYFTLGVELINKHQWIPQAFVLFMLFWLTTFTIGLNEMTLAGAFGTWYFTRYGKFKLKDLPLMTIISSFTRALFYHVGTLAFGSLLIAIIKMIRVFLEYLNSKVKDTESKIGKFIMKCMKCCFYCLEKIVKFINRRAYIMTATYSLNFCSAVKKSLKIITSNVIRVAVVNKITDFVLFLSNLCITFSVAVLGFYFFTGKIPIDALTSLIPQLNFYVVPLLIVIIGSYCVNRLFFDVFAFGVDTILMCALIDIDENDGTSSRPYYMSTALQNILNGKKHN</sequence>
<accession>A0A813UUG5</accession>
<gene>
    <name evidence="8" type="ORF">OXX778_LOCUS7841</name>
</gene>
<feature type="transmembrane region" description="Helical" evidence="7">
    <location>
        <begin position="635"/>
        <end position="656"/>
    </location>
</feature>